<accession>A0AAD7V3H4</accession>
<dbReference type="Proteomes" id="UP001234581">
    <property type="component" value="Unassembled WGS sequence"/>
</dbReference>
<feature type="region of interest" description="Disordered" evidence="1">
    <location>
        <begin position="320"/>
        <end position="342"/>
    </location>
</feature>
<dbReference type="GeneID" id="83214739"/>
<feature type="region of interest" description="Disordered" evidence="1">
    <location>
        <begin position="376"/>
        <end position="404"/>
    </location>
</feature>
<gene>
    <name evidence="3" type="ORF">O0I10_007330</name>
</gene>
<keyword evidence="2" id="KW-1133">Transmembrane helix</keyword>
<evidence type="ECO:0000256" key="1">
    <source>
        <dbReference type="SAM" id="MobiDB-lite"/>
    </source>
</evidence>
<comment type="caution">
    <text evidence="3">The sequence shown here is derived from an EMBL/GenBank/DDBJ whole genome shotgun (WGS) entry which is preliminary data.</text>
</comment>
<reference evidence="3 4" key="1">
    <citation type="submission" date="2023-03" db="EMBL/GenBank/DDBJ databases">
        <title>Genome sequence of Lichtheimia ornata CBS 291.66.</title>
        <authorList>
            <person name="Mohabir J.T."/>
            <person name="Shea T.P."/>
            <person name="Kurbessoian T."/>
            <person name="Berby B."/>
            <person name="Fontaine J."/>
            <person name="Livny J."/>
            <person name="Gnirke A."/>
            <person name="Stajich J.E."/>
            <person name="Cuomo C.A."/>
        </authorList>
    </citation>
    <scope>NUCLEOTIDE SEQUENCE [LARGE SCALE GENOMIC DNA]</scope>
    <source>
        <strain evidence="3">CBS 291.66</strain>
    </source>
</reference>
<organism evidence="3 4">
    <name type="scientific">Lichtheimia ornata</name>
    <dbReference type="NCBI Taxonomy" id="688661"/>
    <lineage>
        <taxon>Eukaryota</taxon>
        <taxon>Fungi</taxon>
        <taxon>Fungi incertae sedis</taxon>
        <taxon>Mucoromycota</taxon>
        <taxon>Mucoromycotina</taxon>
        <taxon>Mucoromycetes</taxon>
        <taxon>Mucorales</taxon>
        <taxon>Lichtheimiaceae</taxon>
        <taxon>Lichtheimia</taxon>
    </lineage>
</organism>
<keyword evidence="2" id="KW-0472">Membrane</keyword>
<dbReference type="AlphaFoldDB" id="A0AAD7V3H4"/>
<feature type="region of interest" description="Disordered" evidence="1">
    <location>
        <begin position="124"/>
        <end position="145"/>
    </location>
</feature>
<dbReference type="EMBL" id="JARTCD010000035">
    <property type="protein sequence ID" value="KAJ8656996.1"/>
    <property type="molecule type" value="Genomic_DNA"/>
</dbReference>
<dbReference type="InterPro" id="IPR028000">
    <property type="entry name" value="Pma1"/>
</dbReference>
<feature type="transmembrane region" description="Helical" evidence="2">
    <location>
        <begin position="170"/>
        <end position="193"/>
    </location>
</feature>
<keyword evidence="2" id="KW-0812">Transmembrane</keyword>
<feature type="compositionally biased region" description="Low complexity" evidence="1">
    <location>
        <begin position="393"/>
        <end position="404"/>
    </location>
</feature>
<evidence type="ECO:0000256" key="2">
    <source>
        <dbReference type="SAM" id="Phobius"/>
    </source>
</evidence>
<proteinExistence type="predicted"/>
<name>A0AAD7V3H4_9FUNG</name>
<evidence type="ECO:0000313" key="3">
    <source>
        <dbReference type="EMBL" id="KAJ8656996.1"/>
    </source>
</evidence>
<sequence>MSDDGDNHQAETICGANGNTDTVCSPKHDDVWKNGTWYQITWNPSYPTYAATSFLNIVLYRVENYQNIRIKEWNNVSSTKGSFPVQVDDTWFPGSSSTTPSDRLLYLVGPDVEDPDEEMNNRFSDYPAPVPMTVERPNTNPKETTVQGVKANENSTSNNSSNQQTGLQPWLIAVVIISCVAAVAACIAMIWAIRQLRKRKMVGDEKGSFDPGTVIVGDGGGDSQLMMASSSMPPSSIMLAAAAGGSTNPMMHTSHHSLRDSSYMLPRFGPDGSVRSTLRYGEIVRPQSCSNISTRSDAATPPITSTDALMIADTFRQRMRRPDWQQQTQQQEHEDEDEAWESKRRQLSEELLKKELAAEGTLMKKVGKRAHLLSTLVDEEEEEQQQQHHPLRSNTTSSNINHNS</sequence>
<dbReference type="Pfam" id="PF14610">
    <property type="entry name" value="Psg1"/>
    <property type="match status" value="1"/>
</dbReference>
<protein>
    <submittedName>
        <fullName evidence="3">Uncharacterized protein</fullName>
    </submittedName>
</protein>
<dbReference type="RefSeq" id="XP_058341909.1">
    <property type="nucleotide sequence ID" value="XM_058487348.1"/>
</dbReference>
<feature type="compositionally biased region" description="Polar residues" evidence="1">
    <location>
        <begin position="136"/>
        <end position="145"/>
    </location>
</feature>
<evidence type="ECO:0000313" key="4">
    <source>
        <dbReference type="Proteomes" id="UP001234581"/>
    </source>
</evidence>
<keyword evidence="4" id="KW-1185">Reference proteome</keyword>